<gene>
    <name evidence="2" type="ORF">WJL_2573</name>
</gene>
<dbReference type="GO" id="GO:0003700">
    <property type="term" value="F:DNA-binding transcription factor activity"/>
    <property type="evidence" value="ECO:0007669"/>
    <property type="project" value="InterPro"/>
</dbReference>
<dbReference type="InterPro" id="IPR036388">
    <property type="entry name" value="WH-like_DNA-bd_sf"/>
</dbReference>
<dbReference type="Gene3D" id="1.10.10.10">
    <property type="entry name" value="Winged helix-like DNA-binding domain superfamily/Winged helix DNA-binding domain"/>
    <property type="match status" value="1"/>
</dbReference>
<organism evidence="2 3">
    <name type="scientific">Lactiplantibacillus plantarum WJL</name>
    <dbReference type="NCBI Taxonomy" id="1350466"/>
    <lineage>
        <taxon>Bacteria</taxon>
        <taxon>Bacillati</taxon>
        <taxon>Bacillota</taxon>
        <taxon>Bacilli</taxon>
        <taxon>Lactobacillales</taxon>
        <taxon>Lactobacillaceae</taxon>
        <taxon>Lactiplantibacillus</taxon>
    </lineage>
</organism>
<proteinExistence type="predicted"/>
<comment type="caution">
    <text evidence="2">The sequence shown here is derived from an EMBL/GenBank/DDBJ whole genome shotgun (WGS) entry which is preliminary data.</text>
</comment>
<dbReference type="InterPro" id="IPR007630">
    <property type="entry name" value="RNA_pol_sigma70_r4"/>
</dbReference>
<protein>
    <recommendedName>
        <fullName evidence="1">RNA polymerase sigma-70 region 4 domain-containing protein</fullName>
    </recommendedName>
</protein>
<evidence type="ECO:0000313" key="2">
    <source>
        <dbReference type="EMBL" id="KPN42022.1"/>
    </source>
</evidence>
<evidence type="ECO:0000313" key="3">
    <source>
        <dbReference type="Proteomes" id="UP000050511"/>
    </source>
</evidence>
<dbReference type="GO" id="GO:0006352">
    <property type="term" value="P:DNA-templated transcription initiation"/>
    <property type="evidence" value="ECO:0007669"/>
    <property type="project" value="InterPro"/>
</dbReference>
<reference evidence="2 3" key="1">
    <citation type="submission" date="2015-10" db="EMBL/GenBank/DDBJ databases">
        <title>Resequencing of Lactobacillus plantarum WJL strain genome.</title>
        <authorList>
            <person name="Martino M.E."/>
        </authorList>
    </citation>
    <scope>NUCLEOTIDE SEQUENCE [LARGE SCALE GENOMIC DNA]</scope>
    <source>
        <strain evidence="2 3">WJL</strain>
    </source>
</reference>
<feature type="domain" description="RNA polymerase sigma-70 region 4" evidence="1">
    <location>
        <begin position="414"/>
        <end position="435"/>
    </location>
</feature>
<evidence type="ECO:0000259" key="1">
    <source>
        <dbReference type="Pfam" id="PF04545"/>
    </source>
</evidence>
<dbReference type="EMBL" id="LKLZ01000012">
    <property type="protein sequence ID" value="KPN42022.1"/>
    <property type="molecule type" value="Genomic_DNA"/>
</dbReference>
<dbReference type="AlphaFoldDB" id="A0A837NZU8"/>
<dbReference type="Pfam" id="PF04545">
    <property type="entry name" value="Sigma70_r4"/>
    <property type="match status" value="1"/>
</dbReference>
<dbReference type="RefSeq" id="WP_022638424.1">
    <property type="nucleotide sequence ID" value="NZ_AUTE01000023.1"/>
</dbReference>
<name>A0A837NZU8_LACPN</name>
<dbReference type="Proteomes" id="UP000050511">
    <property type="component" value="Unassembled WGS sequence"/>
</dbReference>
<sequence>MKDVIRCATNFEEIRSPNFSHFIDEYGVHTDYDQLSGVSYIPLHFLREVYLNDKALFFRLVKEFGLRGYQVITSNHSLFYNSIVPFDKSDGKIRNLQANLSGERSWRSLVLPPSIQTFLSDSHIDSNQFFDGLIVDNLFKVFPETDESILTALSNIGVVISEGENSYKFKEETNLSSSTVEEKCVRISDLFDPNHHHMIINAFKNNGIETTDDITSEKLRVVFKTKGMGKKKIAFVQETLQANYLLKTAELQENETKHIKVFPEIILHSFQIRKVFADNAQVELKCTENGQINDFDLTFLHLVKTSKKYKELKKRIERDINSYLKWANGHSEPSLDANHVREIVLKLGLSNNLLNAIDHFNDEQHQEFLEELSYEFSISLDKRVDAVQSEIIERISQKKNWVAIEDIMKIHPKSTLQEIGDKIGITRERVRQIKVNICSLKCELAKDYRIEQFLCWSCFESNQPLIFIDELDNRLIGLLQDIKSQLIIQPKNKHQTPFIILNQEKETLREVNNWVNKFQNENELNINSLWELFKKFIGVRPEQALRKQLLNKILKTYQYNYVFPGHAYKKLTKARVVYHIYFNKFGNDFSISDLPLLTLNQEYKSITGNNLFESGPKRNPEDLVNYMLIRVAAHTPGILYVGGGRYEDDPSEKINDCFFAKVKLFTQESLQKFESIKINKIYSHFQSYLTQVGVDSPTELYFVLKKHLSKFFSFAEGNELNIWSLNADRISNEKILSHLLENNGNRMAESDITEKLGWTRTSIEQTAIASSNLSYGKGEVYYQHLSIPAKIREFVSREISVQAKAHPHYVLVRPIQQKLKNDWELLAEIPHIEILTNLDMFANLIKAIDNDWKGYSQALYKNDQINVSTILHDHFKDESFDKDQYVSFFSDLGYSPVTIKLELNKLVFDNTIAKVGPDRLMFTELLNISHEEQLQIDKYLLNMFDSTTRYISLKREIFNGTILPKIFNLTWTRELLFYFASKSESVKPLRWPQGTNTTSLINPMIIVKRDDSINSLLDLVKYCMENFTGNRAVTSVRNYLKNKDILIGKTNNGTLPEILSPIFSVDDDNVVHLKKQEAKR</sequence>
<accession>A0A837NZU8</accession>